<name>A0A8H6Y9R0_9AGAR</name>
<gene>
    <name evidence="2" type="ORF">MVEN_01134800</name>
</gene>
<dbReference type="AlphaFoldDB" id="A0A8H6Y9R0"/>
<keyword evidence="3" id="KW-1185">Reference proteome</keyword>
<evidence type="ECO:0000313" key="2">
    <source>
        <dbReference type="EMBL" id="KAF7354457.1"/>
    </source>
</evidence>
<dbReference type="Proteomes" id="UP000620124">
    <property type="component" value="Unassembled WGS sequence"/>
</dbReference>
<accession>A0A8H6Y9R0</accession>
<protein>
    <submittedName>
        <fullName evidence="2">Uncharacterized protein</fullName>
    </submittedName>
</protein>
<feature type="compositionally biased region" description="Low complexity" evidence="1">
    <location>
        <begin position="224"/>
        <end position="245"/>
    </location>
</feature>
<reference evidence="2" key="1">
    <citation type="submission" date="2020-05" db="EMBL/GenBank/DDBJ databases">
        <title>Mycena genomes resolve the evolution of fungal bioluminescence.</title>
        <authorList>
            <person name="Tsai I.J."/>
        </authorList>
    </citation>
    <scope>NUCLEOTIDE SEQUENCE</scope>
    <source>
        <strain evidence="2">CCC161011</strain>
    </source>
</reference>
<proteinExistence type="predicted"/>
<sequence>MQCLVAGADVPTANVLALVYPPHDPAARDTNYLVYNMLHLDFVETLEATNLVYRYTLHLDSLVNDFLGRVVNDMAASSAAFIFPHARRASTAASAAISTVQLLGLRDRGRIYRDVGVRLQILPHDLDMTIHDLVLDPAHFSGRSCFRDGTFIIRLAVMGDTLTGIRAADRRRHGCIGAHIYSLFPRDSNTMGKDDESTSGGSSADEGEVRQLPLPVRAAVRPNPRTTRASVAAARPTAEASTSTAPAPPRAPLRDITVAPRSRTRSLSPAPVYSLPTELWKSSYTPHPSGEFNATRFTIDVCRAAVRSSGSVPPLQMRAVDVNGLVDLLCAALDEAGSRFGGRGDYTEILAPEHMFAL</sequence>
<feature type="region of interest" description="Disordered" evidence="1">
    <location>
        <begin position="187"/>
        <end position="269"/>
    </location>
</feature>
<dbReference type="EMBL" id="JACAZI010000008">
    <property type="protein sequence ID" value="KAF7354457.1"/>
    <property type="molecule type" value="Genomic_DNA"/>
</dbReference>
<organism evidence="2 3">
    <name type="scientific">Mycena venus</name>
    <dbReference type="NCBI Taxonomy" id="2733690"/>
    <lineage>
        <taxon>Eukaryota</taxon>
        <taxon>Fungi</taxon>
        <taxon>Dikarya</taxon>
        <taxon>Basidiomycota</taxon>
        <taxon>Agaricomycotina</taxon>
        <taxon>Agaricomycetes</taxon>
        <taxon>Agaricomycetidae</taxon>
        <taxon>Agaricales</taxon>
        <taxon>Marasmiineae</taxon>
        <taxon>Mycenaceae</taxon>
        <taxon>Mycena</taxon>
    </lineage>
</organism>
<evidence type="ECO:0000256" key="1">
    <source>
        <dbReference type="SAM" id="MobiDB-lite"/>
    </source>
</evidence>
<evidence type="ECO:0000313" key="3">
    <source>
        <dbReference type="Proteomes" id="UP000620124"/>
    </source>
</evidence>
<comment type="caution">
    <text evidence="2">The sequence shown here is derived from an EMBL/GenBank/DDBJ whole genome shotgun (WGS) entry which is preliminary data.</text>
</comment>